<dbReference type="InterPro" id="IPR005913">
    <property type="entry name" value="dTDP_dehydrorham_reduct"/>
</dbReference>
<comment type="catalytic activity">
    <reaction evidence="5 6">
        <text>dTDP-beta-L-rhamnose + NADP(+) = dTDP-4-dehydro-beta-L-rhamnose + NADPH + H(+)</text>
        <dbReference type="Rhea" id="RHEA:21796"/>
        <dbReference type="ChEBI" id="CHEBI:15378"/>
        <dbReference type="ChEBI" id="CHEBI:57510"/>
        <dbReference type="ChEBI" id="CHEBI:57783"/>
        <dbReference type="ChEBI" id="CHEBI:58349"/>
        <dbReference type="ChEBI" id="CHEBI:62830"/>
        <dbReference type="EC" id="1.1.1.133"/>
    </reaction>
</comment>
<dbReference type="SUPFAM" id="SSF51735">
    <property type="entry name" value="NAD(P)-binding Rossmann-fold domains"/>
    <property type="match status" value="1"/>
</dbReference>
<name>A0A2I7N4P2_9NEIS</name>
<keyword evidence="9" id="KW-1185">Reference proteome</keyword>
<reference evidence="9" key="1">
    <citation type="submission" date="2017-11" db="EMBL/GenBank/DDBJ databases">
        <authorList>
            <person name="Chan K.G."/>
            <person name="Lee L.S."/>
        </authorList>
    </citation>
    <scope>NUCLEOTIDE SEQUENCE [LARGE SCALE GENOMIC DNA]</scope>
    <source>
        <strain evidence="9">DSM 100970</strain>
    </source>
</reference>
<comment type="pathway">
    <text evidence="1 6">Carbohydrate biosynthesis; dTDP-L-rhamnose biosynthesis.</text>
</comment>
<dbReference type="KEGG" id="nba:CUN60_03480"/>
<evidence type="ECO:0000256" key="6">
    <source>
        <dbReference type="RuleBase" id="RU364082"/>
    </source>
</evidence>
<dbReference type="NCBIfam" id="TIGR01214">
    <property type="entry name" value="rmlD"/>
    <property type="match status" value="1"/>
</dbReference>
<accession>A0A2I7N4P2</accession>
<evidence type="ECO:0000313" key="8">
    <source>
        <dbReference type="EMBL" id="AUR51398.1"/>
    </source>
</evidence>
<evidence type="ECO:0000259" key="7">
    <source>
        <dbReference type="Pfam" id="PF04321"/>
    </source>
</evidence>
<dbReference type="RefSeq" id="WP_102950698.1">
    <property type="nucleotide sequence ID" value="NZ_CP024847.1"/>
</dbReference>
<sequence length="289" mass="31927">MAKILVLGANGQLGSDLIKIFANSTHEVCGLTQLDLDAASADVSIQLAKYIAYDYIINCIATTNVDGCEDNPDLAFILNSAFVVKLAKFCQEQQSILIQVSTDYILDGIANKPILETVTANPLNVYGLSKYAGEIAVSSNCDKYFILRVASLFGIAGAAGKGGNFINTMLRLANEKDSWQVIDDQFSCPTHTLDVARAICRLIDDKITDFGIYNCVSSTGCSWYEFTQEILSLSGLNPDKVKPVSYKDYQFKAKRPQYTILDNSKLAKYYVMPDYKQALGEYLQLKYNN</sequence>
<dbReference type="Pfam" id="PF04321">
    <property type="entry name" value="RmlD_sub_bind"/>
    <property type="match status" value="1"/>
</dbReference>
<dbReference type="OrthoDB" id="9803892at2"/>
<dbReference type="CDD" id="cd05254">
    <property type="entry name" value="dTDP_HR_like_SDR_e"/>
    <property type="match status" value="1"/>
</dbReference>
<evidence type="ECO:0000256" key="1">
    <source>
        <dbReference type="ARBA" id="ARBA00004781"/>
    </source>
</evidence>
<keyword evidence="6" id="KW-0521">NADP</keyword>
<gene>
    <name evidence="8" type="primary">rfbD</name>
    <name evidence="8" type="ORF">CUN60_03480</name>
</gene>
<dbReference type="UniPathway" id="UPA00124"/>
<dbReference type="GO" id="GO:0019305">
    <property type="term" value="P:dTDP-rhamnose biosynthetic process"/>
    <property type="evidence" value="ECO:0007669"/>
    <property type="project" value="UniProtKB-UniPathway"/>
</dbReference>
<comment type="cofactor">
    <cofactor evidence="6">
        <name>Mg(2+)</name>
        <dbReference type="ChEBI" id="CHEBI:18420"/>
    </cofactor>
    <text evidence="6">Binds 1 Mg(2+) ion per monomer.</text>
</comment>
<organism evidence="8 9">
    <name type="scientific">Aquella oligotrophica</name>
    <dbReference type="NCBI Taxonomy" id="2067065"/>
    <lineage>
        <taxon>Bacteria</taxon>
        <taxon>Pseudomonadati</taxon>
        <taxon>Pseudomonadota</taxon>
        <taxon>Betaproteobacteria</taxon>
        <taxon>Neisseriales</taxon>
        <taxon>Neisseriaceae</taxon>
        <taxon>Aquella</taxon>
    </lineage>
</organism>
<keyword evidence="6" id="KW-0560">Oxidoreductase</keyword>
<evidence type="ECO:0000256" key="3">
    <source>
        <dbReference type="ARBA" id="ARBA00012929"/>
    </source>
</evidence>
<dbReference type="PANTHER" id="PTHR10491:SF4">
    <property type="entry name" value="METHIONINE ADENOSYLTRANSFERASE 2 SUBUNIT BETA"/>
    <property type="match status" value="1"/>
</dbReference>
<dbReference type="InterPro" id="IPR036291">
    <property type="entry name" value="NAD(P)-bd_dom_sf"/>
</dbReference>
<feature type="domain" description="RmlD-like substrate binding" evidence="7">
    <location>
        <begin position="3"/>
        <end position="284"/>
    </location>
</feature>
<proteinExistence type="inferred from homology"/>
<evidence type="ECO:0000256" key="5">
    <source>
        <dbReference type="ARBA" id="ARBA00048200"/>
    </source>
</evidence>
<comment type="similarity">
    <text evidence="2 6">Belongs to the dTDP-4-dehydrorhamnose reductase family.</text>
</comment>
<dbReference type="AlphaFoldDB" id="A0A2I7N4P2"/>
<dbReference type="EC" id="1.1.1.133" evidence="3 6"/>
<dbReference type="Gene3D" id="3.90.25.10">
    <property type="entry name" value="UDP-galactose 4-epimerase, domain 1"/>
    <property type="match status" value="1"/>
</dbReference>
<dbReference type="GO" id="GO:0005829">
    <property type="term" value="C:cytosol"/>
    <property type="evidence" value="ECO:0007669"/>
    <property type="project" value="TreeGrafter"/>
</dbReference>
<evidence type="ECO:0000313" key="9">
    <source>
        <dbReference type="Proteomes" id="UP000236655"/>
    </source>
</evidence>
<dbReference type="Proteomes" id="UP000236655">
    <property type="component" value="Chromosome"/>
</dbReference>
<evidence type="ECO:0000256" key="4">
    <source>
        <dbReference type="ARBA" id="ARBA00017099"/>
    </source>
</evidence>
<dbReference type="GO" id="GO:0008831">
    <property type="term" value="F:dTDP-4-dehydrorhamnose reductase activity"/>
    <property type="evidence" value="ECO:0007669"/>
    <property type="project" value="UniProtKB-EC"/>
</dbReference>
<dbReference type="EMBL" id="CP024847">
    <property type="protein sequence ID" value="AUR51398.1"/>
    <property type="molecule type" value="Genomic_DNA"/>
</dbReference>
<dbReference type="Gene3D" id="3.40.50.720">
    <property type="entry name" value="NAD(P)-binding Rossmann-like Domain"/>
    <property type="match status" value="1"/>
</dbReference>
<dbReference type="PANTHER" id="PTHR10491">
    <property type="entry name" value="DTDP-4-DEHYDRORHAMNOSE REDUCTASE"/>
    <property type="match status" value="1"/>
</dbReference>
<comment type="function">
    <text evidence="6">Catalyzes the reduction of dTDP-6-deoxy-L-lyxo-4-hexulose to yield dTDP-L-rhamnose.</text>
</comment>
<protein>
    <recommendedName>
        <fullName evidence="4 6">dTDP-4-dehydrorhamnose reductase</fullName>
        <ecNumber evidence="3 6">1.1.1.133</ecNumber>
    </recommendedName>
</protein>
<dbReference type="InterPro" id="IPR029903">
    <property type="entry name" value="RmlD-like-bd"/>
</dbReference>
<evidence type="ECO:0000256" key="2">
    <source>
        <dbReference type="ARBA" id="ARBA00010944"/>
    </source>
</evidence>